<sequence>MVQGVSTVKHVVAIASGKGGVGKSTVSVNLAVAAAQLGFKAGLLDADIYGPSQARLLGVADGVMPEVVEEKIFLPIEAQGVASMSMAFLTREKTAMVWRGPMASGALQQMIESTRWGDLDVLFVDMPPGTGDIQLTLSQRTQLSGVVVVTTPQDIALIDARRAVEMFNKVSVPVLGMIQNMATHVCSNCGHEDPIFGSEGGENLANEYDSRLLANIPLSRRIRETSDAGEPIVLAEPDNAGALAYRDAASVIMASLDKAARPAAPTISMTD</sequence>
<keyword evidence="5 6" id="KW-0411">Iron-sulfur</keyword>
<evidence type="ECO:0000256" key="2">
    <source>
        <dbReference type="ARBA" id="ARBA00022741"/>
    </source>
</evidence>
<proteinExistence type="inferred from homology"/>
<dbReference type="SUPFAM" id="SSF52540">
    <property type="entry name" value="P-loop containing nucleoside triphosphate hydrolases"/>
    <property type="match status" value="1"/>
</dbReference>
<comment type="similarity">
    <text evidence="6">Belongs to the Mrp/NBP35 ATP-binding proteins family.</text>
</comment>
<dbReference type="GO" id="GO:0005524">
    <property type="term" value="F:ATP binding"/>
    <property type="evidence" value="ECO:0007669"/>
    <property type="project" value="UniProtKB-KW"/>
</dbReference>
<evidence type="ECO:0000313" key="8">
    <source>
        <dbReference type="Proteomes" id="UP001317963"/>
    </source>
</evidence>
<dbReference type="PANTHER" id="PTHR42961:SF2">
    <property type="entry name" value="IRON-SULFUR PROTEIN NUBPL"/>
    <property type="match status" value="1"/>
</dbReference>
<dbReference type="EMBL" id="CP036501">
    <property type="protein sequence ID" value="UZP75642.1"/>
    <property type="molecule type" value="Genomic_DNA"/>
</dbReference>
<keyword evidence="6" id="KW-0378">Hydrolase</keyword>
<evidence type="ECO:0000256" key="3">
    <source>
        <dbReference type="ARBA" id="ARBA00022840"/>
    </source>
</evidence>
<dbReference type="Gene3D" id="3.40.50.300">
    <property type="entry name" value="P-loop containing nucleotide triphosphate hydrolases"/>
    <property type="match status" value="1"/>
</dbReference>
<comment type="function">
    <text evidence="6">Binds and transfers iron-sulfur (Fe-S) clusters to target apoproteins. Can hydrolyze ATP.</text>
</comment>
<evidence type="ECO:0000256" key="6">
    <source>
        <dbReference type="HAMAP-Rule" id="MF_02040"/>
    </source>
</evidence>
<dbReference type="CDD" id="cd02037">
    <property type="entry name" value="Mrp_NBP35"/>
    <property type="match status" value="1"/>
</dbReference>
<dbReference type="Pfam" id="PF10609">
    <property type="entry name" value="ParA"/>
    <property type="match status" value="1"/>
</dbReference>
<reference evidence="7 8" key="1">
    <citation type="submission" date="2019-02" db="EMBL/GenBank/DDBJ databases">
        <title>Halieaceae_genomes.</title>
        <authorList>
            <person name="Li S.-H."/>
        </authorList>
    </citation>
    <scope>NUCLEOTIDE SEQUENCE [LARGE SCALE GENOMIC DNA]</scope>
    <source>
        <strain evidence="7 8">JH123</strain>
    </source>
</reference>
<evidence type="ECO:0000256" key="5">
    <source>
        <dbReference type="ARBA" id="ARBA00023014"/>
    </source>
</evidence>
<accession>A0ABY6Q8N8</accession>
<name>A0ABY6Q8N8_9GAMM</name>
<keyword evidence="4 6" id="KW-0408">Iron</keyword>
<evidence type="ECO:0000313" key="7">
    <source>
        <dbReference type="EMBL" id="UZP75642.1"/>
    </source>
</evidence>
<dbReference type="InterPro" id="IPR019591">
    <property type="entry name" value="Mrp/NBP35_ATP-bd"/>
</dbReference>
<dbReference type="InterPro" id="IPR027417">
    <property type="entry name" value="P-loop_NTPase"/>
</dbReference>
<dbReference type="InterPro" id="IPR033756">
    <property type="entry name" value="YlxH/NBP35"/>
</dbReference>
<gene>
    <name evidence="7" type="ORF">E0F26_11840</name>
</gene>
<protein>
    <recommendedName>
        <fullName evidence="6">Iron-sulfur cluster carrier protein</fullName>
    </recommendedName>
</protein>
<feature type="binding site" evidence="6">
    <location>
        <begin position="17"/>
        <end position="24"/>
    </location>
    <ligand>
        <name>ATP</name>
        <dbReference type="ChEBI" id="CHEBI:30616"/>
    </ligand>
</feature>
<dbReference type="PANTHER" id="PTHR42961">
    <property type="entry name" value="IRON-SULFUR PROTEIN NUBPL"/>
    <property type="match status" value="1"/>
</dbReference>
<evidence type="ECO:0000256" key="1">
    <source>
        <dbReference type="ARBA" id="ARBA00022723"/>
    </source>
</evidence>
<comment type="subunit">
    <text evidence="6">Homodimer.</text>
</comment>
<evidence type="ECO:0000256" key="4">
    <source>
        <dbReference type="ARBA" id="ARBA00023004"/>
    </source>
</evidence>
<keyword evidence="2 6" id="KW-0547">Nucleotide-binding</keyword>
<dbReference type="Proteomes" id="UP001317963">
    <property type="component" value="Chromosome"/>
</dbReference>
<keyword evidence="1 6" id="KW-0479">Metal-binding</keyword>
<dbReference type="HAMAP" id="MF_02040">
    <property type="entry name" value="Mrp_NBP35"/>
    <property type="match status" value="1"/>
</dbReference>
<organism evidence="7 8">
    <name type="scientific">Candidatus Paraluminiphilus aquimaris</name>
    <dbReference type="NCBI Taxonomy" id="2518994"/>
    <lineage>
        <taxon>Bacteria</taxon>
        <taxon>Pseudomonadati</taxon>
        <taxon>Pseudomonadota</taxon>
        <taxon>Gammaproteobacteria</taxon>
        <taxon>Cellvibrionales</taxon>
        <taxon>Halieaceae</taxon>
        <taxon>Candidatus Paraluminiphilus</taxon>
    </lineage>
</organism>
<keyword evidence="8" id="KW-1185">Reference proteome</keyword>
<dbReference type="InterPro" id="IPR044304">
    <property type="entry name" value="NUBPL-like"/>
</dbReference>
<keyword evidence="3 6" id="KW-0067">ATP-binding</keyword>